<dbReference type="AlphaFoldDB" id="D0W2R8"/>
<proteinExistence type="predicted"/>
<organism evidence="1 2">
    <name type="scientific">Neisseria cinerea ATCC 14685</name>
    <dbReference type="NCBI Taxonomy" id="546262"/>
    <lineage>
        <taxon>Bacteria</taxon>
        <taxon>Pseudomonadati</taxon>
        <taxon>Pseudomonadota</taxon>
        <taxon>Betaproteobacteria</taxon>
        <taxon>Neisseriales</taxon>
        <taxon>Neisseriaceae</taxon>
        <taxon>Neisseria</taxon>
    </lineage>
</organism>
<sequence length="101" mass="11529">MYRWKNAEKCRLNNISDGIFASKHNLPDAPQTSLTAHDKMLDRLHKITYSMRHYSKIGITNLGVARTESNCLFKPQCTSWCNVVPRIDLWHSFSASSPSSC</sequence>
<accession>D0W2R8</accession>
<dbReference type="Proteomes" id="UP000003294">
    <property type="component" value="Unassembled WGS sequence"/>
</dbReference>
<reference evidence="1 2" key="1">
    <citation type="submission" date="2009-10" db="EMBL/GenBank/DDBJ databases">
        <authorList>
            <person name="Weinstock G."/>
            <person name="Sodergren E."/>
            <person name="Clifton S."/>
            <person name="Fulton L."/>
            <person name="Fulton B."/>
            <person name="Courtney L."/>
            <person name="Fronick C."/>
            <person name="Harrison M."/>
            <person name="Strong C."/>
            <person name="Farmer C."/>
            <person name="Delahaunty K."/>
            <person name="Markovic C."/>
            <person name="Hall O."/>
            <person name="Minx P."/>
            <person name="Tomlinson C."/>
            <person name="Mitreva M."/>
            <person name="Nelson J."/>
            <person name="Hou S."/>
            <person name="Wollam A."/>
            <person name="Pepin K.H."/>
            <person name="Johnson M."/>
            <person name="Bhonagiri V."/>
            <person name="Nash W.E."/>
            <person name="Warren W."/>
            <person name="Chinwalla A."/>
            <person name="Mardis E.R."/>
            <person name="Wilson R.K."/>
        </authorList>
    </citation>
    <scope>NUCLEOTIDE SEQUENCE [LARGE SCALE GENOMIC DNA]</scope>
    <source>
        <strain evidence="1 2">ATCC 14685</strain>
    </source>
</reference>
<dbReference type="STRING" id="546262.NEICINOT_03952"/>
<name>D0W2R8_NEICI</name>
<evidence type="ECO:0000313" key="1">
    <source>
        <dbReference type="EMBL" id="EEZ71715.1"/>
    </source>
</evidence>
<protein>
    <submittedName>
        <fullName evidence="1">Uncharacterized protein</fullName>
    </submittedName>
</protein>
<dbReference type="EMBL" id="ACDY02000005">
    <property type="protein sequence ID" value="EEZ71715.1"/>
    <property type="molecule type" value="Genomic_DNA"/>
</dbReference>
<gene>
    <name evidence="1" type="ORF">NEICINOT_03952</name>
</gene>
<comment type="caution">
    <text evidence="1">The sequence shown here is derived from an EMBL/GenBank/DDBJ whole genome shotgun (WGS) entry which is preliminary data.</text>
</comment>
<evidence type="ECO:0000313" key="2">
    <source>
        <dbReference type="Proteomes" id="UP000003294"/>
    </source>
</evidence>